<evidence type="ECO:0000313" key="9">
    <source>
        <dbReference type="EMBL" id="NXJ08727.1"/>
    </source>
</evidence>
<gene>
    <name evidence="9" type="primary">Pla2g1b</name>
    <name evidence="9" type="ORF">ODOGUJ_R03676</name>
</gene>
<keyword evidence="10" id="KW-1185">Reference proteome</keyword>
<evidence type="ECO:0000256" key="7">
    <source>
        <dbReference type="RuleBase" id="RU003654"/>
    </source>
</evidence>
<comment type="similarity">
    <text evidence="7">Belongs to the phospholipase A2 family.</text>
</comment>
<comment type="cofactor">
    <cofactor evidence="5">
        <name>Ca(2+)</name>
        <dbReference type="ChEBI" id="CHEBI:29108"/>
    </cofactor>
    <text evidence="5">Binds 1 Ca(2+) ion per subunit.</text>
</comment>
<dbReference type="InterPro" id="IPR036444">
    <property type="entry name" value="PLipase_A2_dom_sf"/>
</dbReference>
<dbReference type="GO" id="GO:0050482">
    <property type="term" value="P:arachidonate secretion"/>
    <property type="evidence" value="ECO:0007669"/>
    <property type="project" value="InterPro"/>
</dbReference>
<feature type="disulfide bond" evidence="6">
    <location>
        <begin position="2"/>
        <end position="61"/>
    </location>
</feature>
<evidence type="ECO:0000256" key="2">
    <source>
        <dbReference type="ARBA" id="ARBA00022525"/>
    </source>
</evidence>
<feature type="disulfide bond" evidence="6">
    <location>
        <begin position="40"/>
        <end position="52"/>
    </location>
</feature>
<accession>A0A7K9YHP7</accession>
<dbReference type="AlphaFoldDB" id="A0A7K9YHP7"/>
<organism evidence="9 10">
    <name type="scientific">Odontophorus gujanensis</name>
    <name type="common">marbled wood quail</name>
    <dbReference type="NCBI Taxonomy" id="886794"/>
    <lineage>
        <taxon>Eukaryota</taxon>
        <taxon>Metazoa</taxon>
        <taxon>Chordata</taxon>
        <taxon>Craniata</taxon>
        <taxon>Vertebrata</taxon>
        <taxon>Euteleostomi</taxon>
        <taxon>Archelosauria</taxon>
        <taxon>Archosauria</taxon>
        <taxon>Dinosauria</taxon>
        <taxon>Saurischia</taxon>
        <taxon>Theropoda</taxon>
        <taxon>Coelurosauria</taxon>
        <taxon>Aves</taxon>
        <taxon>Neognathae</taxon>
        <taxon>Galloanserae</taxon>
        <taxon>Galliformes</taxon>
        <taxon>Odontophoridae</taxon>
        <taxon>Odontophorus</taxon>
    </lineage>
</organism>
<evidence type="ECO:0000259" key="8">
    <source>
        <dbReference type="SMART" id="SM00085"/>
    </source>
</evidence>
<keyword evidence="2" id="KW-0964">Secreted</keyword>
<dbReference type="GO" id="GO:0005509">
    <property type="term" value="F:calcium ion binding"/>
    <property type="evidence" value="ECO:0007669"/>
    <property type="project" value="InterPro"/>
</dbReference>
<evidence type="ECO:0000256" key="1">
    <source>
        <dbReference type="ARBA" id="ARBA00004613"/>
    </source>
</evidence>
<dbReference type="InterPro" id="IPR016090">
    <property type="entry name" value="PLA2-like_dom"/>
</dbReference>
<evidence type="ECO:0000256" key="3">
    <source>
        <dbReference type="ARBA" id="ARBA00023157"/>
    </source>
</evidence>
<dbReference type="InterPro" id="IPR033113">
    <property type="entry name" value="PLA2_histidine"/>
</dbReference>
<dbReference type="PRINTS" id="PR00389">
    <property type="entry name" value="PHPHLIPASEA2"/>
</dbReference>
<dbReference type="SMART" id="SM00085">
    <property type="entry name" value="PA2c"/>
    <property type="match status" value="1"/>
</dbReference>
<evidence type="ECO:0000313" key="10">
    <source>
        <dbReference type="Proteomes" id="UP000522663"/>
    </source>
</evidence>
<dbReference type="PROSITE" id="PS00118">
    <property type="entry name" value="PA2_HIS"/>
    <property type="match status" value="1"/>
</dbReference>
<keyword evidence="5" id="KW-0106">Calcium</keyword>
<name>A0A7K9YHP7_9GALL</name>
<protein>
    <submittedName>
        <fullName evidence="9">PA21B Phospholipase</fullName>
    </submittedName>
</protein>
<feature type="active site" evidence="4">
    <location>
        <position position="6"/>
    </location>
</feature>
<sequence length="82" mass="9205">RCCQAHDQCYSKAKLVCSSTMDTPYTKSYKYSCENEAITCSSSNDECQMITCNCDRPAAMCFAKAPYAPAHHHLDKEKYCSS</sequence>
<feature type="non-terminal residue" evidence="9">
    <location>
        <position position="82"/>
    </location>
</feature>
<dbReference type="Gene3D" id="1.20.90.10">
    <property type="entry name" value="Phospholipase A2 domain"/>
    <property type="match status" value="1"/>
</dbReference>
<dbReference type="InterPro" id="IPR001211">
    <property type="entry name" value="PLA2"/>
</dbReference>
<reference evidence="9 10" key="1">
    <citation type="submission" date="2019-09" db="EMBL/GenBank/DDBJ databases">
        <title>Bird 10,000 Genomes (B10K) Project - Family phase.</title>
        <authorList>
            <person name="Zhang G."/>
        </authorList>
    </citation>
    <scope>NUCLEOTIDE SEQUENCE [LARGE SCALE GENOMIC DNA]</scope>
    <source>
        <strain evidence="9">B10K-DU-001-53</strain>
        <tissue evidence="9">Muscle</tissue>
    </source>
</reference>
<dbReference type="GO" id="GO:0016042">
    <property type="term" value="P:lipid catabolic process"/>
    <property type="evidence" value="ECO:0007669"/>
    <property type="project" value="InterPro"/>
</dbReference>
<dbReference type="GO" id="GO:0006644">
    <property type="term" value="P:phospholipid metabolic process"/>
    <property type="evidence" value="ECO:0007669"/>
    <property type="project" value="InterPro"/>
</dbReference>
<comment type="caution">
    <text evidence="9">The sequence shown here is derived from an EMBL/GenBank/DDBJ whole genome shotgun (WGS) entry which is preliminary data.</text>
</comment>
<feature type="domain" description="Phospholipase A2-like central" evidence="8">
    <location>
        <begin position="1"/>
        <end position="81"/>
    </location>
</feature>
<evidence type="ECO:0000256" key="6">
    <source>
        <dbReference type="PIRSR" id="PIRSR601211-3"/>
    </source>
</evidence>
<evidence type="ECO:0000256" key="5">
    <source>
        <dbReference type="PIRSR" id="PIRSR601211-2"/>
    </source>
</evidence>
<feature type="non-terminal residue" evidence="9">
    <location>
        <position position="1"/>
    </location>
</feature>
<dbReference type="GO" id="GO:0004623">
    <property type="term" value="F:phospholipase A2 activity"/>
    <property type="evidence" value="ECO:0007669"/>
    <property type="project" value="InterPro"/>
</dbReference>
<dbReference type="Pfam" id="PF00068">
    <property type="entry name" value="Phospholip_A2_1"/>
    <property type="match status" value="1"/>
</dbReference>
<keyword evidence="5" id="KW-0479">Metal-binding</keyword>
<comment type="subcellular location">
    <subcellularLocation>
        <location evidence="1">Secreted</location>
    </subcellularLocation>
</comment>
<feature type="binding site" evidence="5">
    <location>
        <position position="7"/>
    </location>
    <ligand>
        <name>Ca(2+)</name>
        <dbReference type="ChEBI" id="CHEBI:29108"/>
    </ligand>
</feature>
<dbReference type="SUPFAM" id="SSF48619">
    <property type="entry name" value="Phospholipase A2, PLA2"/>
    <property type="match status" value="1"/>
</dbReference>
<feature type="disulfide bond" evidence="6">
    <location>
        <begin position="9"/>
        <end position="54"/>
    </location>
</feature>
<feature type="active site" evidence="4">
    <location>
        <position position="55"/>
    </location>
</feature>
<evidence type="ECO:0000256" key="4">
    <source>
        <dbReference type="PIRSR" id="PIRSR601211-1"/>
    </source>
</evidence>
<dbReference type="GO" id="GO:0005576">
    <property type="term" value="C:extracellular region"/>
    <property type="evidence" value="ECO:0007669"/>
    <property type="project" value="UniProtKB-SubCell"/>
</dbReference>
<dbReference type="EMBL" id="VXAB01005773">
    <property type="protein sequence ID" value="NXJ08727.1"/>
    <property type="molecule type" value="Genomic_DNA"/>
</dbReference>
<dbReference type="OrthoDB" id="5841574at2759"/>
<proteinExistence type="inferred from homology"/>
<dbReference type="Proteomes" id="UP000522663">
    <property type="component" value="Unassembled WGS sequence"/>
</dbReference>
<keyword evidence="3 6" id="KW-1015">Disulfide bond</keyword>
<feature type="disulfide bond" evidence="6">
    <location>
        <begin position="17"/>
        <end position="47"/>
    </location>
</feature>